<dbReference type="RefSeq" id="WP_160771969.1">
    <property type="nucleotide sequence ID" value="NZ_WTYV01000003.1"/>
</dbReference>
<accession>A0A844YWV5</accession>
<dbReference type="AlphaFoldDB" id="A0A844YWV5"/>
<evidence type="ECO:0000313" key="1">
    <source>
        <dbReference type="EMBL" id="MXO72049.1"/>
    </source>
</evidence>
<comment type="caution">
    <text evidence="1">The sequence shown here is derived from an EMBL/GenBank/DDBJ whole genome shotgun (WGS) entry which is preliminary data.</text>
</comment>
<gene>
    <name evidence="1" type="ORF">GRI99_10420</name>
</gene>
<reference evidence="1 2" key="1">
    <citation type="submission" date="2019-12" db="EMBL/GenBank/DDBJ databases">
        <title>Genomic-based taxomic classification of the family Erythrobacteraceae.</title>
        <authorList>
            <person name="Xu L."/>
        </authorList>
    </citation>
    <scope>NUCLEOTIDE SEQUENCE [LARGE SCALE GENOMIC DNA]</scope>
    <source>
        <strain evidence="1 2">M0322</strain>
    </source>
</reference>
<keyword evidence="2" id="KW-1185">Reference proteome</keyword>
<dbReference type="Proteomes" id="UP000466966">
    <property type="component" value="Unassembled WGS sequence"/>
</dbReference>
<organism evidence="1 2">
    <name type="scientific">Alteraurantiacibacter buctensis</name>
    <dbReference type="NCBI Taxonomy" id="1503981"/>
    <lineage>
        <taxon>Bacteria</taxon>
        <taxon>Pseudomonadati</taxon>
        <taxon>Pseudomonadota</taxon>
        <taxon>Alphaproteobacteria</taxon>
        <taxon>Sphingomonadales</taxon>
        <taxon>Erythrobacteraceae</taxon>
        <taxon>Alteraurantiacibacter</taxon>
    </lineage>
</organism>
<evidence type="ECO:0000313" key="2">
    <source>
        <dbReference type="Proteomes" id="UP000466966"/>
    </source>
</evidence>
<dbReference type="OrthoDB" id="673682at2"/>
<name>A0A844YWV5_9SPHN</name>
<sequence length="168" mass="18257">MSDEGYMDEREHKLAYLLQVGLDTAFGRMSEGRRVIPFAVRVAGSGAVDIYRVASEETDTPLDQLYAIVEQAMADQADAHDLQAVALVAPVQGEERVLGHGFFQAIRVHLEMPDYARLVFQPYRIDAGGEGEKSQLALGKLVPEAVGRAVFGDESGGRMVGTTLFALT</sequence>
<proteinExistence type="predicted"/>
<protein>
    <submittedName>
        <fullName evidence="1">Uncharacterized protein</fullName>
    </submittedName>
</protein>
<dbReference type="EMBL" id="WTYV01000003">
    <property type="protein sequence ID" value="MXO72049.1"/>
    <property type="molecule type" value="Genomic_DNA"/>
</dbReference>